<organism evidence="2 3">
    <name type="scientific">Parapedobacter luteus</name>
    <dbReference type="NCBI Taxonomy" id="623280"/>
    <lineage>
        <taxon>Bacteria</taxon>
        <taxon>Pseudomonadati</taxon>
        <taxon>Bacteroidota</taxon>
        <taxon>Sphingobacteriia</taxon>
        <taxon>Sphingobacteriales</taxon>
        <taxon>Sphingobacteriaceae</taxon>
        <taxon>Parapedobacter</taxon>
    </lineage>
</organism>
<reference evidence="2 3" key="1">
    <citation type="submission" date="2017-02" db="EMBL/GenBank/DDBJ databases">
        <authorList>
            <person name="Peterson S.W."/>
        </authorList>
    </citation>
    <scope>NUCLEOTIDE SEQUENCE [LARGE SCALE GENOMIC DNA]</scope>
    <source>
        <strain evidence="2 3">DSM 22899</strain>
    </source>
</reference>
<keyword evidence="3" id="KW-1185">Reference proteome</keyword>
<dbReference type="Gene3D" id="2.40.128.270">
    <property type="match status" value="1"/>
</dbReference>
<dbReference type="STRING" id="623280.SAMN05660226_01833"/>
<dbReference type="InterPro" id="IPR005184">
    <property type="entry name" value="DUF306_Meta_HslJ"/>
</dbReference>
<dbReference type="OrthoDB" id="880459at2"/>
<dbReference type="Proteomes" id="UP000190541">
    <property type="component" value="Unassembled WGS sequence"/>
</dbReference>
<accession>A0A1T5BY81</accession>
<protein>
    <submittedName>
        <fullName evidence="2">Heat shock protein HslJ</fullName>
    </submittedName>
</protein>
<dbReference type="EMBL" id="FUYS01000003">
    <property type="protein sequence ID" value="SKB51800.1"/>
    <property type="molecule type" value="Genomic_DNA"/>
</dbReference>
<evidence type="ECO:0000313" key="2">
    <source>
        <dbReference type="EMBL" id="SKB51800.1"/>
    </source>
</evidence>
<dbReference type="RefSeq" id="WP_079716492.1">
    <property type="nucleotide sequence ID" value="NZ_FUYS01000003.1"/>
</dbReference>
<name>A0A1T5BY81_9SPHI</name>
<dbReference type="Pfam" id="PF03724">
    <property type="entry name" value="META"/>
    <property type="match status" value="1"/>
</dbReference>
<feature type="domain" description="DUF306" evidence="1">
    <location>
        <begin position="33"/>
        <end position="138"/>
    </location>
</feature>
<sequence>MSTYRICLLVIVVCSFFSCEKSDYANLENTLLDLTNTRWKMEKTIDKTTKYISTYPRKPDLYEISFQAEGKLRLQGGCNYHYGSYHIGGNNTIRFSELGPATYGYCADIFEWEMQTIYGLENASTYRSDGDRLIIEGKRVVFHLQRIP</sequence>
<evidence type="ECO:0000259" key="1">
    <source>
        <dbReference type="Pfam" id="PF03724"/>
    </source>
</evidence>
<dbReference type="PROSITE" id="PS51257">
    <property type="entry name" value="PROKAR_LIPOPROTEIN"/>
    <property type="match status" value="1"/>
</dbReference>
<dbReference type="AlphaFoldDB" id="A0A1T5BY81"/>
<proteinExistence type="predicted"/>
<gene>
    <name evidence="2" type="ORF">SAMN05660226_01833</name>
</gene>
<evidence type="ECO:0000313" key="3">
    <source>
        <dbReference type="Proteomes" id="UP000190541"/>
    </source>
</evidence>
<dbReference type="InterPro" id="IPR038670">
    <property type="entry name" value="HslJ-like_sf"/>
</dbReference>
<keyword evidence="2" id="KW-0346">Stress response</keyword>